<protein>
    <recommendedName>
        <fullName evidence="9">C-type lysozyme inhibitor domain-containing protein</fullName>
    </recommendedName>
</protein>
<evidence type="ECO:0000256" key="3">
    <source>
        <dbReference type="ARBA" id="ARBA00023139"/>
    </source>
</evidence>
<comment type="caution">
    <text evidence="7">The sequence shown here is derived from an EMBL/GenBank/DDBJ whole genome shotgun (WGS) entry which is preliminary data.</text>
</comment>
<sequence length="206" mass="22254">MAVQRDLPGIAAGLMILAWGCFAPVAAALAANPSFSCAKAAPGGIEAMICGDDALSKLDRDLADAYAKASSKARDQHPPVLKVEQRGWIKGRDDCWKSDDKRQCVADAYRTRIAELRATYRLVVGNGPVVFNCDGDPANELVATFFETDPPTLIAERGDSVSLMYLQPSASGARYQGRNETFWEHHGEAMVTWGYGAPEMRCVKAG</sequence>
<keyword evidence="8" id="KW-1185">Reference proteome</keyword>
<accession>W9GXP9</accession>
<dbReference type="OrthoDB" id="427567at2"/>
<dbReference type="STRING" id="1385369.N825_17530"/>
<dbReference type="Gene3D" id="1.20.1270.180">
    <property type="match status" value="1"/>
</dbReference>
<dbReference type="PANTHER" id="PTHR37549">
    <property type="entry name" value="LIPOPROTEIN LPRI"/>
    <property type="match status" value="1"/>
</dbReference>
<evidence type="ECO:0000256" key="4">
    <source>
        <dbReference type="ARBA" id="ARBA00023288"/>
    </source>
</evidence>
<dbReference type="PANTHER" id="PTHR37549:SF1">
    <property type="entry name" value="LIPOPROTEIN LPRI"/>
    <property type="match status" value="1"/>
</dbReference>
<dbReference type="EMBL" id="AVFL01000026">
    <property type="protein sequence ID" value="EWY37411.1"/>
    <property type="molecule type" value="Genomic_DNA"/>
</dbReference>
<feature type="domain" description="C-type lysozyme inhibitor" evidence="6">
    <location>
        <begin position="131"/>
        <end position="199"/>
    </location>
</feature>
<dbReference type="Pfam" id="PF07007">
    <property type="entry name" value="LprI"/>
    <property type="match status" value="1"/>
</dbReference>
<keyword evidence="1" id="KW-0732">Signal</keyword>
<dbReference type="AlphaFoldDB" id="W9GXP9"/>
<keyword evidence="3" id="KW-0564">Palmitate</keyword>
<keyword evidence="4" id="KW-0449">Lipoprotein</keyword>
<keyword evidence="2" id="KW-0472">Membrane</keyword>
<dbReference type="SUPFAM" id="SSF141488">
    <property type="entry name" value="YdhA-like"/>
    <property type="match status" value="1"/>
</dbReference>
<dbReference type="Pfam" id="PF09864">
    <property type="entry name" value="MliC"/>
    <property type="match status" value="1"/>
</dbReference>
<dbReference type="InterPro" id="IPR036328">
    <property type="entry name" value="MliC_sf"/>
</dbReference>
<dbReference type="InterPro" id="IPR009739">
    <property type="entry name" value="LprI-like_N"/>
</dbReference>
<dbReference type="PATRIC" id="fig|1385369.3.peg.5481"/>
<dbReference type="InterPro" id="IPR052755">
    <property type="entry name" value="Lysozyme_Inhibitor_LprI"/>
</dbReference>
<gene>
    <name evidence="7" type="ORF">N825_17530</name>
</gene>
<evidence type="ECO:0000313" key="7">
    <source>
        <dbReference type="EMBL" id="EWY37411.1"/>
    </source>
</evidence>
<organism evidence="7 8">
    <name type="scientific">Skermanella stibiiresistens SB22</name>
    <dbReference type="NCBI Taxonomy" id="1385369"/>
    <lineage>
        <taxon>Bacteria</taxon>
        <taxon>Pseudomonadati</taxon>
        <taxon>Pseudomonadota</taxon>
        <taxon>Alphaproteobacteria</taxon>
        <taxon>Rhodospirillales</taxon>
        <taxon>Azospirillaceae</taxon>
        <taxon>Skermanella</taxon>
    </lineage>
</organism>
<evidence type="ECO:0000256" key="1">
    <source>
        <dbReference type="ARBA" id="ARBA00022729"/>
    </source>
</evidence>
<dbReference type="Proteomes" id="UP000019486">
    <property type="component" value="Unassembled WGS sequence"/>
</dbReference>
<evidence type="ECO:0000259" key="5">
    <source>
        <dbReference type="Pfam" id="PF07007"/>
    </source>
</evidence>
<name>W9GXP9_9PROT</name>
<feature type="domain" description="Lysozyme inhibitor LprI-like N-terminal" evidence="5">
    <location>
        <begin position="37"/>
        <end position="116"/>
    </location>
</feature>
<proteinExistence type="predicted"/>
<dbReference type="GO" id="GO:0005576">
    <property type="term" value="C:extracellular region"/>
    <property type="evidence" value="ECO:0007669"/>
    <property type="project" value="TreeGrafter"/>
</dbReference>
<evidence type="ECO:0000256" key="2">
    <source>
        <dbReference type="ARBA" id="ARBA00023136"/>
    </source>
</evidence>
<reference evidence="7 8" key="1">
    <citation type="submission" date="2013-08" db="EMBL/GenBank/DDBJ databases">
        <title>The genome sequence of Skermanella stibiiresistens.</title>
        <authorList>
            <person name="Zhu W."/>
            <person name="Wang G."/>
        </authorList>
    </citation>
    <scope>NUCLEOTIDE SEQUENCE [LARGE SCALE GENOMIC DNA]</scope>
    <source>
        <strain evidence="7 8">SB22</strain>
    </source>
</reference>
<evidence type="ECO:0000259" key="6">
    <source>
        <dbReference type="Pfam" id="PF09864"/>
    </source>
</evidence>
<evidence type="ECO:0000313" key="8">
    <source>
        <dbReference type="Proteomes" id="UP000019486"/>
    </source>
</evidence>
<dbReference type="InterPro" id="IPR018660">
    <property type="entry name" value="MliC"/>
</dbReference>
<dbReference type="Gene3D" id="2.40.128.200">
    <property type="match status" value="1"/>
</dbReference>
<evidence type="ECO:0008006" key="9">
    <source>
        <dbReference type="Google" id="ProtNLM"/>
    </source>
</evidence>
<dbReference type="RefSeq" id="WP_037458824.1">
    <property type="nucleotide sequence ID" value="NZ_AVFL01000026.1"/>
</dbReference>